<dbReference type="PANTHER" id="PTHR35460:SF1">
    <property type="entry name" value="TRNA LIGASE 1"/>
    <property type="match status" value="1"/>
</dbReference>
<dbReference type="InterPro" id="IPR013103">
    <property type="entry name" value="RVT_2"/>
</dbReference>
<proteinExistence type="predicted"/>
<dbReference type="CDD" id="cd09272">
    <property type="entry name" value="RNase_HI_RT_Ty1"/>
    <property type="match status" value="1"/>
</dbReference>
<comment type="caution">
    <text evidence="3">The sequence shown here is derived from an EMBL/GenBank/DDBJ whole genome shotgun (WGS) entry which is preliminary data.</text>
</comment>
<dbReference type="GO" id="GO:0006388">
    <property type="term" value="P:tRNA splicing, via endonucleolytic cleavage and ligation"/>
    <property type="evidence" value="ECO:0007669"/>
    <property type="project" value="InterPro"/>
</dbReference>
<protein>
    <submittedName>
        <fullName evidence="3">tRNA ligase 1</fullName>
    </submittedName>
</protein>
<feature type="region of interest" description="Disordered" evidence="1">
    <location>
        <begin position="534"/>
        <end position="553"/>
    </location>
</feature>
<dbReference type="PANTHER" id="PTHR35460">
    <property type="entry name" value="TRNA LIGASE 1"/>
    <property type="match status" value="1"/>
</dbReference>
<dbReference type="InterPro" id="IPR038837">
    <property type="entry name" value="tRNA_ligase_1"/>
</dbReference>
<accession>A0A438KNI6</accession>
<evidence type="ECO:0000313" key="4">
    <source>
        <dbReference type="Proteomes" id="UP000288805"/>
    </source>
</evidence>
<dbReference type="Proteomes" id="UP000288805">
    <property type="component" value="Unassembled WGS sequence"/>
</dbReference>
<reference evidence="3 4" key="1">
    <citation type="journal article" date="2018" name="PLoS Genet.">
        <title>Population sequencing reveals clonal diversity and ancestral inbreeding in the grapevine cultivar Chardonnay.</title>
        <authorList>
            <person name="Roach M.J."/>
            <person name="Johnson D.L."/>
            <person name="Bohlmann J."/>
            <person name="van Vuuren H.J."/>
            <person name="Jones S.J."/>
            <person name="Pretorius I.S."/>
            <person name="Schmidt S.A."/>
            <person name="Borneman A.R."/>
        </authorList>
    </citation>
    <scope>NUCLEOTIDE SEQUENCE [LARGE SCALE GENOMIC DNA]</scope>
    <source>
        <strain evidence="4">cv. Chardonnay</strain>
        <tissue evidence="3">Leaf</tissue>
    </source>
</reference>
<organism evidence="3 4">
    <name type="scientific">Vitis vinifera</name>
    <name type="common">Grape</name>
    <dbReference type="NCBI Taxonomy" id="29760"/>
    <lineage>
        <taxon>Eukaryota</taxon>
        <taxon>Viridiplantae</taxon>
        <taxon>Streptophyta</taxon>
        <taxon>Embryophyta</taxon>
        <taxon>Tracheophyta</taxon>
        <taxon>Spermatophyta</taxon>
        <taxon>Magnoliopsida</taxon>
        <taxon>eudicotyledons</taxon>
        <taxon>Gunneridae</taxon>
        <taxon>Pentapetalae</taxon>
        <taxon>rosids</taxon>
        <taxon>Vitales</taxon>
        <taxon>Vitaceae</taxon>
        <taxon>Viteae</taxon>
        <taxon>Vitis</taxon>
    </lineage>
</organism>
<gene>
    <name evidence="3" type="primary">RNL_3</name>
    <name evidence="3" type="ORF">CK203_008102</name>
</gene>
<name>A0A438KNI6_VITVI</name>
<dbReference type="SUPFAM" id="SSF56672">
    <property type="entry name" value="DNA/RNA polymerases"/>
    <property type="match status" value="1"/>
</dbReference>
<keyword evidence="3" id="KW-0436">Ligase</keyword>
<sequence>MIPISDIRQPHQLLLLLLPRPDRSIGKTIGIGRESQGLYHLTSPSSLATCISTDAPLLIHSRLGHPSLSKCALCPLQVYHRRHRVVALPLSSAGVPDDSRPVPPIFLPRPCHLLTICLLLFGKSTSEALSHPGWQQARLVAKGYTQIYGCDYGDTFFPVAKIASVRLFLSMAAMCHWPLYQLDIKNAFLHGELLEESPQAWFGRFSSVVQEFGMLRSEVDHSVFYHHNSSSQCIYLVVYVDDIVITGSDQEGIQRLKQHFFNHFQTKDLGKLKYFMGLETTQSSLGVVMSQRKYALDILEEIGMLECKPVDTPMDPNVKLVPRQGKPLRDPKRYRRLVGKLNYLTITRPDISFPVSVVSQFLQSPCDNHWDAVIRILRYIKGTPGQDRRSTSGYCVFIGGNLISWKSKKQDVVTKSSAEVEYRAMALSSVIFSMTWWVQSKCKTLLFKTMQMKIWGTSAGKQRELSKMLDEWAAHIRRKYGTKQLSSSIYLSEAEPFLEQYAKRSPENQALIGSAGDFVRAEDFLAIVEGGRDEEGDLEREREVAPSSPSPSVKDTVAKDEGLIVFFPGNIVSKLCETLLTLAIELSIPFDCSLLPVKSVLRSSETSRIPGCAKSALCKEILSAPGGFGDDRPVHSLMGDLIKGMC</sequence>
<dbReference type="InterPro" id="IPR043502">
    <property type="entry name" value="DNA/RNA_pol_sf"/>
</dbReference>
<dbReference type="EMBL" id="QGNW01000002">
    <property type="protein sequence ID" value="RVX22770.1"/>
    <property type="molecule type" value="Genomic_DNA"/>
</dbReference>
<evidence type="ECO:0000259" key="2">
    <source>
        <dbReference type="Pfam" id="PF07727"/>
    </source>
</evidence>
<dbReference type="GO" id="GO:0003972">
    <property type="term" value="F:RNA ligase (ATP) activity"/>
    <property type="evidence" value="ECO:0007669"/>
    <property type="project" value="InterPro"/>
</dbReference>
<evidence type="ECO:0000313" key="3">
    <source>
        <dbReference type="EMBL" id="RVX22770.1"/>
    </source>
</evidence>
<dbReference type="Pfam" id="PF07727">
    <property type="entry name" value="RVT_2"/>
    <property type="match status" value="1"/>
</dbReference>
<feature type="domain" description="Reverse transcriptase Ty1/copia-type" evidence="2">
    <location>
        <begin position="195"/>
        <end position="314"/>
    </location>
</feature>
<dbReference type="AlphaFoldDB" id="A0A438KNI6"/>
<evidence type="ECO:0000256" key="1">
    <source>
        <dbReference type="SAM" id="MobiDB-lite"/>
    </source>
</evidence>